<keyword evidence="2" id="KW-1185">Reference proteome</keyword>
<name>A0A1R3HKR9_COCAP</name>
<dbReference type="EMBL" id="AWWV01011757">
    <property type="protein sequence ID" value="OMO70871.1"/>
    <property type="molecule type" value="Genomic_DNA"/>
</dbReference>
<protein>
    <submittedName>
        <fullName evidence="1">Uncharacterized protein</fullName>
    </submittedName>
</protein>
<dbReference type="AlphaFoldDB" id="A0A1R3HKR9"/>
<accession>A0A1R3HKR9</accession>
<sequence length="19" mass="2121">MEVFETEVEVMVEVAHGAD</sequence>
<proteinExistence type="predicted"/>
<organism evidence="1 2">
    <name type="scientific">Corchorus capsularis</name>
    <name type="common">Jute</name>
    <dbReference type="NCBI Taxonomy" id="210143"/>
    <lineage>
        <taxon>Eukaryota</taxon>
        <taxon>Viridiplantae</taxon>
        <taxon>Streptophyta</taxon>
        <taxon>Embryophyta</taxon>
        <taxon>Tracheophyta</taxon>
        <taxon>Spermatophyta</taxon>
        <taxon>Magnoliopsida</taxon>
        <taxon>eudicotyledons</taxon>
        <taxon>Gunneridae</taxon>
        <taxon>Pentapetalae</taxon>
        <taxon>rosids</taxon>
        <taxon>malvids</taxon>
        <taxon>Malvales</taxon>
        <taxon>Malvaceae</taxon>
        <taxon>Grewioideae</taxon>
        <taxon>Apeibeae</taxon>
        <taxon>Corchorus</taxon>
    </lineage>
</organism>
<dbReference type="Proteomes" id="UP000188268">
    <property type="component" value="Unassembled WGS sequence"/>
</dbReference>
<reference evidence="1 2" key="1">
    <citation type="submission" date="2013-09" db="EMBL/GenBank/DDBJ databases">
        <title>Corchorus capsularis genome sequencing.</title>
        <authorList>
            <person name="Alam M."/>
            <person name="Haque M.S."/>
            <person name="Islam M.S."/>
            <person name="Emdad E.M."/>
            <person name="Islam M.M."/>
            <person name="Ahmed B."/>
            <person name="Halim A."/>
            <person name="Hossen Q.M.M."/>
            <person name="Hossain M.Z."/>
            <person name="Ahmed R."/>
            <person name="Khan M.M."/>
            <person name="Islam R."/>
            <person name="Rashid M.M."/>
            <person name="Khan S.A."/>
            <person name="Rahman M.S."/>
            <person name="Alam M."/>
        </authorList>
    </citation>
    <scope>NUCLEOTIDE SEQUENCE [LARGE SCALE GENOMIC DNA]</scope>
    <source>
        <strain evidence="2">cv. CVL-1</strain>
        <tissue evidence="1">Whole seedling</tissue>
    </source>
</reference>
<comment type="caution">
    <text evidence="1">The sequence shown here is derived from an EMBL/GenBank/DDBJ whole genome shotgun (WGS) entry which is preliminary data.</text>
</comment>
<gene>
    <name evidence="1" type="ORF">CCACVL1_18613</name>
</gene>
<evidence type="ECO:0000313" key="2">
    <source>
        <dbReference type="Proteomes" id="UP000188268"/>
    </source>
</evidence>
<evidence type="ECO:0000313" key="1">
    <source>
        <dbReference type="EMBL" id="OMO70871.1"/>
    </source>
</evidence>